<dbReference type="KEGG" id="mpau:ZMTM_15850"/>
<dbReference type="EMBL" id="AP024110">
    <property type="protein sequence ID" value="BCM25326.1"/>
    <property type="molecule type" value="Genomic_DNA"/>
</dbReference>
<dbReference type="Pfam" id="PF01564">
    <property type="entry name" value="Spermine_synth"/>
    <property type="match status" value="1"/>
</dbReference>
<gene>
    <name evidence="6" type="primary">speE</name>
    <name evidence="6" type="ORF">ZMTM_15850</name>
</gene>
<dbReference type="PROSITE" id="PS51006">
    <property type="entry name" value="PABS_2"/>
    <property type="match status" value="1"/>
</dbReference>
<keyword evidence="7" id="KW-1185">Reference proteome</keyword>
<feature type="active site" description="Proton acceptor" evidence="4">
    <location>
        <position position="144"/>
    </location>
</feature>
<dbReference type="NCBIfam" id="NF003380">
    <property type="entry name" value="PRK04457.1"/>
    <property type="match status" value="1"/>
</dbReference>
<proteinExistence type="inferred from homology"/>
<dbReference type="InterPro" id="IPR029063">
    <property type="entry name" value="SAM-dependent_MTases_sf"/>
</dbReference>
<evidence type="ECO:0000256" key="3">
    <source>
        <dbReference type="ARBA" id="ARBA00023115"/>
    </source>
</evidence>
<dbReference type="PANTHER" id="PTHR43317:SF1">
    <property type="entry name" value="THERMOSPERMINE SYNTHASE ACAULIS5"/>
    <property type="match status" value="1"/>
</dbReference>
<dbReference type="AlphaFoldDB" id="A0A8D5G908"/>
<dbReference type="NCBIfam" id="NF037959">
    <property type="entry name" value="MFS_SpdSyn"/>
    <property type="match status" value="1"/>
</dbReference>
<evidence type="ECO:0000256" key="1">
    <source>
        <dbReference type="ARBA" id="ARBA00007867"/>
    </source>
</evidence>
<evidence type="ECO:0000256" key="2">
    <source>
        <dbReference type="ARBA" id="ARBA00022679"/>
    </source>
</evidence>
<evidence type="ECO:0000259" key="5">
    <source>
        <dbReference type="PROSITE" id="PS51006"/>
    </source>
</evidence>
<feature type="domain" description="PABS" evidence="5">
    <location>
        <begin position="1"/>
        <end position="221"/>
    </location>
</feature>
<dbReference type="Proteomes" id="UP000826722">
    <property type="component" value="Chromosome"/>
</dbReference>
<name>A0A8D5G908_9PROT</name>
<evidence type="ECO:0000313" key="7">
    <source>
        <dbReference type="Proteomes" id="UP000826722"/>
    </source>
</evidence>
<dbReference type="GO" id="GO:0006596">
    <property type="term" value="P:polyamine biosynthetic process"/>
    <property type="evidence" value="ECO:0007669"/>
    <property type="project" value="UniProtKB-UniRule"/>
</dbReference>
<sequence>MFRLGALARSIHRSVMQDTVDVSESNGVRSLHLGSPTVQSAMRVKAPYDLELSYTRGMMAYLLFSNKVADVLGIGLGGGSVAKYIHHYLPQVKTRVVEINPQIIQIARSHFAVPEDDERLQIIEADGAVYLKENPASTHVLIIDAFDSQGIPADLCSQDFFDTCAEAVTLDGMLVINLWGSDRNFDVYCQRIEQSFNQRVLVLPTGRPGNIVVFGFKRLPRDLRWASLRERAKALEAEHKIEFLEFVEKLREHNHSTNNRLLLEA</sequence>
<keyword evidence="3 4" id="KW-0620">Polyamine biosynthesis</keyword>
<keyword evidence="2 4" id="KW-0808">Transferase</keyword>
<dbReference type="Gene3D" id="3.40.50.150">
    <property type="entry name" value="Vaccinia Virus protein VP39"/>
    <property type="match status" value="1"/>
</dbReference>
<comment type="similarity">
    <text evidence="1">Belongs to the spermidine/spermine synthase family.</text>
</comment>
<organism evidence="6 7">
    <name type="scientific">Methyloradius palustris</name>
    <dbReference type="NCBI Taxonomy" id="2778876"/>
    <lineage>
        <taxon>Bacteria</taxon>
        <taxon>Pseudomonadati</taxon>
        <taxon>Pseudomonadota</taxon>
        <taxon>Betaproteobacteria</taxon>
        <taxon>Nitrosomonadales</taxon>
        <taxon>Methylophilaceae</taxon>
        <taxon>Methyloradius</taxon>
    </lineage>
</organism>
<evidence type="ECO:0000256" key="4">
    <source>
        <dbReference type="PROSITE-ProRule" id="PRU00354"/>
    </source>
</evidence>
<dbReference type="RefSeq" id="WP_221763428.1">
    <property type="nucleotide sequence ID" value="NZ_AP024110.1"/>
</dbReference>
<dbReference type="PANTHER" id="PTHR43317">
    <property type="entry name" value="THERMOSPERMINE SYNTHASE ACAULIS5"/>
    <property type="match status" value="1"/>
</dbReference>
<evidence type="ECO:0000313" key="6">
    <source>
        <dbReference type="EMBL" id="BCM25326.1"/>
    </source>
</evidence>
<protein>
    <submittedName>
        <fullName evidence="6">Polyamine aminopropyltransferase</fullName>
    </submittedName>
</protein>
<dbReference type="SUPFAM" id="SSF53335">
    <property type="entry name" value="S-adenosyl-L-methionine-dependent methyltransferases"/>
    <property type="match status" value="1"/>
</dbReference>
<reference evidence="6" key="1">
    <citation type="journal article" date="2021" name="Arch. Microbiol.">
        <title>Methyloradius palustris gen. nov., sp. nov., a methanol-oxidizing bacterium isolated from snow.</title>
        <authorList>
            <person name="Miyadera T."/>
            <person name="Kojima H."/>
            <person name="Fukui M."/>
        </authorList>
    </citation>
    <scope>NUCLEOTIDE SEQUENCE</scope>
    <source>
        <strain evidence="6">Zm11</strain>
    </source>
</reference>
<dbReference type="InterPro" id="IPR030374">
    <property type="entry name" value="PABS"/>
</dbReference>
<accession>A0A8D5G908</accession>
<dbReference type="GO" id="GO:0016740">
    <property type="term" value="F:transferase activity"/>
    <property type="evidence" value="ECO:0007669"/>
    <property type="project" value="UniProtKB-UniRule"/>
</dbReference>